<feature type="chain" id="PRO_5001853425" evidence="1">
    <location>
        <begin position="21"/>
        <end position="591"/>
    </location>
</feature>
<gene>
    <name evidence="3" type="ORF">THII_2479</name>
</gene>
<dbReference type="EMBL" id="AP014633">
    <property type="protein sequence ID" value="BAP56776.1"/>
    <property type="molecule type" value="Genomic_DNA"/>
</dbReference>
<protein>
    <submittedName>
        <fullName evidence="3">Secreted protein</fullName>
    </submittedName>
</protein>
<dbReference type="KEGG" id="tig:THII_2479"/>
<feature type="domain" description="SH3b" evidence="2">
    <location>
        <begin position="292"/>
        <end position="366"/>
    </location>
</feature>
<evidence type="ECO:0000313" key="4">
    <source>
        <dbReference type="Proteomes" id="UP000031623"/>
    </source>
</evidence>
<reference evidence="3 4" key="1">
    <citation type="journal article" date="2014" name="ISME J.">
        <title>Ecophysiology of Thioploca ingrica as revealed by the complete genome sequence supplemented with proteomic evidence.</title>
        <authorList>
            <person name="Kojima H."/>
            <person name="Ogura Y."/>
            <person name="Yamamoto N."/>
            <person name="Togashi T."/>
            <person name="Mori H."/>
            <person name="Watanabe T."/>
            <person name="Nemoto F."/>
            <person name="Kurokawa K."/>
            <person name="Hayashi T."/>
            <person name="Fukui M."/>
        </authorList>
    </citation>
    <scope>NUCLEOTIDE SEQUENCE [LARGE SCALE GENOMIC DNA]</scope>
</reference>
<accession>A0A090BVF7</accession>
<dbReference type="InterPro" id="IPR003646">
    <property type="entry name" value="SH3-like_bac-type"/>
</dbReference>
<evidence type="ECO:0000256" key="1">
    <source>
        <dbReference type="SAM" id="SignalP"/>
    </source>
</evidence>
<keyword evidence="4" id="KW-1185">Reference proteome</keyword>
<keyword evidence="1" id="KW-0732">Signal</keyword>
<dbReference type="Pfam" id="PF08239">
    <property type="entry name" value="SH3_3"/>
    <property type="match status" value="1"/>
</dbReference>
<sequence>MIIRIAIVINLLFFCLNAFAKEEGGKDEVIWQGKGDGFTIRWTKNDITVTNQHQETVFSAATLANQQFTADFLGEDDCEYNRNFILLSVVGTIASLQDSEDFYCQGTPHPTIETRFMSIDLAKAGRKAKLTDLFAEADILKALLADSVIKSALEQAKPPQSPTTLKALHDTLELTPMPIKECGYYLPVDFLNQFAFHHVNDNQIAVRVNLQPLAPACQTKDEQLGFYLPIPAKLQSTITQAQAGKVGFLMQTSPTVANKKTTTLQFSTRQITANNSVAATDKVKPQQSAAEPISQRIIIVSQARLRAEANRDSQVVEKLPLGMIVKQLARSKQPELINQVTDYWYQVTTSTGKKGWIFGNLTQPFEPQKRAEIYQQLVQTRQAKKLGLLEQIELTDLLDRAKEEVATSPEAAAKLAWSQLLSLQKVVEQIDDKFPHKAWLAKQKQQEWIYHDEIQGRWQINVDRGWQLHAKYYPLPVADQIAWLAATMPLGGECEGVFECHLTALDKTIVQYLKYHPTGKQVEPALDQLIQFLDNSLEDKKLNLTAADRELPRLLAVLSATVEKIKSSRQAEIIAKIKKLTQKITPVLEAK</sequence>
<organism evidence="3 4">
    <name type="scientific">Thioploca ingrica</name>
    <dbReference type="NCBI Taxonomy" id="40754"/>
    <lineage>
        <taxon>Bacteria</taxon>
        <taxon>Pseudomonadati</taxon>
        <taxon>Pseudomonadota</taxon>
        <taxon>Gammaproteobacteria</taxon>
        <taxon>Thiotrichales</taxon>
        <taxon>Thiotrichaceae</taxon>
        <taxon>Thioploca</taxon>
    </lineage>
</organism>
<feature type="signal peptide" evidence="1">
    <location>
        <begin position="1"/>
        <end position="20"/>
    </location>
</feature>
<dbReference type="HOGENOM" id="CLU_461472_0_0_6"/>
<dbReference type="Proteomes" id="UP000031623">
    <property type="component" value="Chromosome"/>
</dbReference>
<dbReference type="AlphaFoldDB" id="A0A090BVF7"/>
<evidence type="ECO:0000259" key="2">
    <source>
        <dbReference type="PROSITE" id="PS51781"/>
    </source>
</evidence>
<proteinExistence type="predicted"/>
<dbReference type="PROSITE" id="PS51781">
    <property type="entry name" value="SH3B"/>
    <property type="match status" value="1"/>
</dbReference>
<dbReference type="OrthoDB" id="5624172at2"/>
<evidence type="ECO:0000313" key="3">
    <source>
        <dbReference type="EMBL" id="BAP56776.1"/>
    </source>
</evidence>
<name>A0A090BVF7_9GAMM</name>
<dbReference type="Gene3D" id="2.30.30.40">
    <property type="entry name" value="SH3 Domains"/>
    <property type="match status" value="1"/>
</dbReference>
<dbReference type="STRING" id="40754.THII_2479"/>